<dbReference type="GO" id="GO:0030414">
    <property type="term" value="F:peptidase inhibitor activity"/>
    <property type="evidence" value="ECO:0007669"/>
    <property type="project" value="TreeGrafter"/>
</dbReference>
<evidence type="ECO:0000313" key="2">
    <source>
        <dbReference type="EMBL" id="KAK6505576.1"/>
    </source>
</evidence>
<evidence type="ECO:0000313" key="3">
    <source>
        <dbReference type="Proteomes" id="UP001370758"/>
    </source>
</evidence>
<comment type="caution">
    <text evidence="2">The sequence shown here is derived from an EMBL/GenBank/DDBJ whole genome shotgun (WGS) entry which is preliminary data.</text>
</comment>
<sequence length="196" mass="22059">MASHQITLDGSIIDRLKNDEVIPDVIDNFTPSFFLRAEFPSGKEIQLGNTLTQSSTQEQPHIIVTPDDTSPQSDDARYTLCLTDPDAASRSNPKWAEFCHWLVTDIKLSSGPLNLKSARELVEYMGPAPPAKTGKHRYVLLLFKNGNLEPEKLDGRKKWGFEDQEPRVGAKYYARKYGLELVGANFFLCQNEKQDG</sequence>
<dbReference type="PANTHER" id="PTHR11362:SF148">
    <property type="entry name" value="CARBOXYPEPTIDASE Y INHIBITOR"/>
    <property type="match status" value="1"/>
</dbReference>
<evidence type="ECO:0000256" key="1">
    <source>
        <dbReference type="SAM" id="MobiDB-lite"/>
    </source>
</evidence>
<dbReference type="CDD" id="cd00866">
    <property type="entry name" value="PEBP_euk"/>
    <property type="match status" value="1"/>
</dbReference>
<dbReference type="EMBL" id="JAVHJL010000004">
    <property type="protein sequence ID" value="KAK6505576.1"/>
    <property type="molecule type" value="Genomic_DNA"/>
</dbReference>
<dbReference type="GO" id="GO:0030162">
    <property type="term" value="P:regulation of proteolysis"/>
    <property type="evidence" value="ECO:0007669"/>
    <property type="project" value="TreeGrafter"/>
</dbReference>
<dbReference type="InterPro" id="IPR036610">
    <property type="entry name" value="PEBP-like_sf"/>
</dbReference>
<name>A0AAV9WBL3_9PEZI</name>
<evidence type="ECO:0008006" key="4">
    <source>
        <dbReference type="Google" id="ProtNLM"/>
    </source>
</evidence>
<proteinExistence type="predicted"/>
<keyword evidence="3" id="KW-1185">Reference proteome</keyword>
<dbReference type="Gene3D" id="3.90.280.10">
    <property type="entry name" value="PEBP-like"/>
    <property type="match status" value="1"/>
</dbReference>
<dbReference type="Proteomes" id="UP001370758">
    <property type="component" value="Unassembled WGS sequence"/>
</dbReference>
<dbReference type="PANTHER" id="PTHR11362">
    <property type="entry name" value="PHOSPHATIDYLETHANOLAMINE-BINDING PROTEIN"/>
    <property type="match status" value="1"/>
</dbReference>
<organism evidence="2 3">
    <name type="scientific">Arthrobotrys musiformis</name>
    <dbReference type="NCBI Taxonomy" id="47236"/>
    <lineage>
        <taxon>Eukaryota</taxon>
        <taxon>Fungi</taxon>
        <taxon>Dikarya</taxon>
        <taxon>Ascomycota</taxon>
        <taxon>Pezizomycotina</taxon>
        <taxon>Orbiliomycetes</taxon>
        <taxon>Orbiliales</taxon>
        <taxon>Orbiliaceae</taxon>
        <taxon>Arthrobotrys</taxon>
    </lineage>
</organism>
<dbReference type="SUPFAM" id="SSF49777">
    <property type="entry name" value="PEBP-like"/>
    <property type="match status" value="1"/>
</dbReference>
<feature type="compositionally biased region" description="Polar residues" evidence="1">
    <location>
        <begin position="50"/>
        <end position="59"/>
    </location>
</feature>
<dbReference type="InterPro" id="IPR035810">
    <property type="entry name" value="PEBP_euk"/>
</dbReference>
<feature type="region of interest" description="Disordered" evidence="1">
    <location>
        <begin position="50"/>
        <end position="71"/>
    </location>
</feature>
<accession>A0AAV9WBL3</accession>
<dbReference type="GO" id="GO:0005543">
    <property type="term" value="F:phospholipid binding"/>
    <property type="evidence" value="ECO:0007669"/>
    <property type="project" value="TreeGrafter"/>
</dbReference>
<protein>
    <recommendedName>
        <fullName evidence="4">PEBP-like protein</fullName>
    </recommendedName>
</protein>
<dbReference type="Pfam" id="PF01161">
    <property type="entry name" value="PBP"/>
    <property type="match status" value="1"/>
</dbReference>
<gene>
    <name evidence="2" type="ORF">TWF481_007469</name>
</gene>
<dbReference type="InterPro" id="IPR008914">
    <property type="entry name" value="PEBP"/>
</dbReference>
<dbReference type="AlphaFoldDB" id="A0AAV9WBL3"/>
<reference evidence="2 3" key="1">
    <citation type="submission" date="2023-08" db="EMBL/GenBank/DDBJ databases">
        <authorList>
            <person name="Palmer J.M."/>
        </authorList>
    </citation>
    <scope>NUCLEOTIDE SEQUENCE [LARGE SCALE GENOMIC DNA]</scope>
    <source>
        <strain evidence="2 3">TWF481</strain>
    </source>
</reference>
<dbReference type="GO" id="GO:0046578">
    <property type="term" value="P:regulation of Ras protein signal transduction"/>
    <property type="evidence" value="ECO:0007669"/>
    <property type="project" value="TreeGrafter"/>
</dbReference>